<dbReference type="Proteomes" id="UP001163603">
    <property type="component" value="Chromosome 1"/>
</dbReference>
<dbReference type="EMBL" id="CM047736">
    <property type="protein sequence ID" value="KAJ0053579.1"/>
    <property type="molecule type" value="Genomic_DNA"/>
</dbReference>
<name>A0ACC0ZN42_9ROSI</name>
<reference evidence="2" key="1">
    <citation type="journal article" date="2023" name="G3 (Bethesda)">
        <title>Genome assembly and association tests identify interacting loci associated with vigor, precocity, and sex in interspecific pistachio rootstocks.</title>
        <authorList>
            <person name="Palmer W."/>
            <person name="Jacygrad E."/>
            <person name="Sagayaradj S."/>
            <person name="Cavanaugh K."/>
            <person name="Han R."/>
            <person name="Bertier L."/>
            <person name="Beede B."/>
            <person name="Kafkas S."/>
            <person name="Golino D."/>
            <person name="Preece J."/>
            <person name="Michelmore R."/>
        </authorList>
    </citation>
    <scope>NUCLEOTIDE SEQUENCE [LARGE SCALE GENOMIC DNA]</scope>
</reference>
<keyword evidence="2" id="KW-1185">Reference proteome</keyword>
<comment type="caution">
    <text evidence="1">The sequence shown here is derived from an EMBL/GenBank/DDBJ whole genome shotgun (WGS) entry which is preliminary data.</text>
</comment>
<protein>
    <submittedName>
        <fullName evidence="1">Uncharacterized protein</fullName>
    </submittedName>
</protein>
<sequence>MLYFCIGYKFAEESTLNWWENSRIFIIKKRSCYLRFAIPALCWELAQLQDTYILQGDYDLKVMRQEFYINRQKAFINHLINQLARHQFLKIACLLEKKTMLGAYSLLKVIESELQGYVSATRGRVVLNS</sequence>
<proteinExistence type="predicted"/>
<evidence type="ECO:0000313" key="2">
    <source>
        <dbReference type="Proteomes" id="UP001163603"/>
    </source>
</evidence>
<organism evidence="1 2">
    <name type="scientific">Pistacia integerrima</name>
    <dbReference type="NCBI Taxonomy" id="434235"/>
    <lineage>
        <taxon>Eukaryota</taxon>
        <taxon>Viridiplantae</taxon>
        <taxon>Streptophyta</taxon>
        <taxon>Embryophyta</taxon>
        <taxon>Tracheophyta</taxon>
        <taxon>Spermatophyta</taxon>
        <taxon>Magnoliopsida</taxon>
        <taxon>eudicotyledons</taxon>
        <taxon>Gunneridae</taxon>
        <taxon>Pentapetalae</taxon>
        <taxon>rosids</taxon>
        <taxon>malvids</taxon>
        <taxon>Sapindales</taxon>
        <taxon>Anacardiaceae</taxon>
        <taxon>Pistacia</taxon>
    </lineage>
</organism>
<gene>
    <name evidence="1" type="ORF">Pint_02599</name>
</gene>
<accession>A0ACC0ZN42</accession>
<evidence type="ECO:0000313" key="1">
    <source>
        <dbReference type="EMBL" id="KAJ0053579.1"/>
    </source>
</evidence>